<dbReference type="AlphaFoldDB" id="N6UNQ6"/>
<keyword evidence="2 7" id="KW-0813">Transport</keyword>
<dbReference type="GO" id="GO:0048473">
    <property type="term" value="P:D-methionine transmembrane transport"/>
    <property type="evidence" value="ECO:0007669"/>
    <property type="project" value="TreeGrafter"/>
</dbReference>
<evidence type="ECO:0000256" key="5">
    <source>
        <dbReference type="ARBA" id="ARBA00022989"/>
    </source>
</evidence>
<proteinExistence type="inferred from homology"/>
<dbReference type="EMBL" id="AGWB01000003">
    <property type="protein sequence ID" value="ENN93964.1"/>
    <property type="molecule type" value="Genomic_DNA"/>
</dbReference>
<organism evidence="9 10">
    <name type="scientific">Bartonella bovis m02</name>
    <dbReference type="NCBI Taxonomy" id="1094492"/>
    <lineage>
        <taxon>Bacteria</taxon>
        <taxon>Pseudomonadati</taxon>
        <taxon>Pseudomonadota</taxon>
        <taxon>Alphaproteobacteria</taxon>
        <taxon>Hyphomicrobiales</taxon>
        <taxon>Bartonellaceae</taxon>
        <taxon>Bartonella</taxon>
    </lineage>
</organism>
<dbReference type="STRING" id="1094492.m02_09900"/>
<comment type="subcellular location">
    <subcellularLocation>
        <location evidence="1 7">Cell membrane</location>
        <topology evidence="1 7">Multi-pass membrane protein</topology>
    </subcellularLocation>
</comment>
<keyword evidence="3" id="KW-1003">Cell membrane</keyword>
<protein>
    <submittedName>
        <fullName evidence="9">ABC transporter, permease protein</fullName>
    </submittedName>
</protein>
<dbReference type="PATRIC" id="fig|1094492.3.peg.1054"/>
<gene>
    <name evidence="9" type="primary">metI</name>
    <name evidence="9" type="ORF">m02_09900</name>
</gene>
<name>N6UNQ6_9HYPH</name>
<evidence type="ECO:0000256" key="1">
    <source>
        <dbReference type="ARBA" id="ARBA00004651"/>
    </source>
</evidence>
<feature type="domain" description="ABC transmembrane type-1" evidence="8">
    <location>
        <begin position="13"/>
        <end position="205"/>
    </location>
</feature>
<evidence type="ECO:0000256" key="6">
    <source>
        <dbReference type="ARBA" id="ARBA00023136"/>
    </source>
</evidence>
<feature type="transmembrane region" description="Helical" evidence="7">
    <location>
        <begin position="12"/>
        <end position="39"/>
    </location>
</feature>
<comment type="caution">
    <text evidence="9">The sequence shown here is derived from an EMBL/GenBank/DDBJ whole genome shotgun (WGS) entry which is preliminary data.</text>
</comment>
<evidence type="ECO:0000256" key="4">
    <source>
        <dbReference type="ARBA" id="ARBA00022692"/>
    </source>
</evidence>
<dbReference type="InterPro" id="IPR035906">
    <property type="entry name" value="MetI-like_sf"/>
</dbReference>
<accession>N6UNQ6</accession>
<evidence type="ECO:0000256" key="3">
    <source>
        <dbReference type="ARBA" id="ARBA00022475"/>
    </source>
</evidence>
<dbReference type="GO" id="GO:0005886">
    <property type="term" value="C:plasma membrane"/>
    <property type="evidence" value="ECO:0007669"/>
    <property type="project" value="UniProtKB-SubCell"/>
</dbReference>
<keyword evidence="4 7" id="KW-0812">Transmembrane</keyword>
<dbReference type="PANTHER" id="PTHR30450">
    <property type="entry name" value="ABC TRANSPORTER PERMEASE"/>
    <property type="match status" value="1"/>
</dbReference>
<dbReference type="InterPro" id="IPR051322">
    <property type="entry name" value="AA_ABC_Transporter_Permease"/>
</dbReference>
<keyword evidence="6 7" id="KW-0472">Membrane</keyword>
<evidence type="ECO:0000256" key="7">
    <source>
        <dbReference type="RuleBase" id="RU363032"/>
    </source>
</evidence>
<sequence length="222" mass="24459">MFNVLFRELPGAIFDTLFMTISASFMALVLGFPLGLLLYATAHGSLFSSRLINRPLSIIIDSVRAIPFIILAFYLLPITRIVVGSGVGIFSVIFVLIISAIPFYARIAELSFKTVEYSLVEAVRSMGASRFQIVRYVLIPEALSSLITGFTVMVISLMSATSLAGYLGGGGLGDMAIRYGYQRYNTSIMTIVIVFLIILNISVQWFGNQIARKFDKTKALRN</sequence>
<evidence type="ECO:0000259" key="8">
    <source>
        <dbReference type="PROSITE" id="PS50928"/>
    </source>
</evidence>
<evidence type="ECO:0000256" key="2">
    <source>
        <dbReference type="ARBA" id="ARBA00022448"/>
    </source>
</evidence>
<reference evidence="9 10" key="1">
    <citation type="journal article" date="2013" name="PLoS Genet.">
        <title>A gene transfer agent and a dynamic repertoire of secretion systems hold the keys to the explosive radiation of the emerging pathogen Bartonella.</title>
        <authorList>
            <person name="Guy L."/>
            <person name="Nystedt B."/>
            <person name="Toft C."/>
            <person name="Zaremba-Niedzwiedzka K."/>
            <person name="Berglund E.C."/>
            <person name="Granberg F."/>
            <person name="Naslund K."/>
            <person name="Eriksson A.S."/>
            <person name="Andersson S.G."/>
        </authorList>
    </citation>
    <scope>NUCLEOTIDE SEQUENCE [LARGE SCALE GENOMIC DNA]</scope>
    <source>
        <strain evidence="10">m02</strain>
    </source>
</reference>
<dbReference type="PANTHER" id="PTHR30450:SF1">
    <property type="entry name" value="D-METHIONINE TRANSPORT SYSTEM PERMEASE PROTEIN METI-RELATED"/>
    <property type="match status" value="1"/>
</dbReference>
<dbReference type="Gene3D" id="1.10.3720.10">
    <property type="entry name" value="MetI-like"/>
    <property type="match status" value="1"/>
</dbReference>
<evidence type="ECO:0000313" key="10">
    <source>
        <dbReference type="Proteomes" id="UP000014026"/>
    </source>
</evidence>
<dbReference type="RefSeq" id="WP_010702763.1">
    <property type="nucleotide sequence ID" value="NZ_KB915625.1"/>
</dbReference>
<dbReference type="CDD" id="cd06261">
    <property type="entry name" value="TM_PBP2"/>
    <property type="match status" value="1"/>
</dbReference>
<dbReference type="SUPFAM" id="SSF161098">
    <property type="entry name" value="MetI-like"/>
    <property type="match status" value="1"/>
</dbReference>
<dbReference type="Pfam" id="PF00528">
    <property type="entry name" value="BPD_transp_1"/>
    <property type="match status" value="1"/>
</dbReference>
<keyword evidence="5 7" id="KW-1133">Transmembrane helix</keyword>
<feature type="transmembrane region" description="Helical" evidence="7">
    <location>
        <begin position="187"/>
        <end position="206"/>
    </location>
</feature>
<comment type="similarity">
    <text evidence="7">Belongs to the binding-protein-dependent transport system permease family.</text>
</comment>
<dbReference type="PROSITE" id="PS50928">
    <property type="entry name" value="ABC_TM1"/>
    <property type="match status" value="1"/>
</dbReference>
<dbReference type="HOGENOM" id="CLU_077375_0_1_5"/>
<feature type="transmembrane region" description="Helical" evidence="7">
    <location>
        <begin position="142"/>
        <end position="167"/>
    </location>
</feature>
<evidence type="ECO:0000313" key="9">
    <source>
        <dbReference type="EMBL" id="ENN93964.1"/>
    </source>
</evidence>
<dbReference type="InterPro" id="IPR000515">
    <property type="entry name" value="MetI-like"/>
</dbReference>
<dbReference type="Proteomes" id="UP000014026">
    <property type="component" value="Unassembled WGS sequence"/>
</dbReference>
<feature type="transmembrane region" description="Helical" evidence="7">
    <location>
        <begin position="81"/>
        <end position="105"/>
    </location>
</feature>
<feature type="transmembrane region" description="Helical" evidence="7">
    <location>
        <begin position="51"/>
        <end position="75"/>
    </location>
</feature>